<accession>A0A667Z9T1</accession>
<reference evidence="8" key="2">
    <citation type="submission" date="2025-08" db="UniProtKB">
        <authorList>
            <consortium name="Ensembl"/>
        </authorList>
    </citation>
    <scope>IDENTIFICATION</scope>
</reference>
<dbReference type="Pfam" id="PF00498">
    <property type="entry name" value="FHA"/>
    <property type="match status" value="1"/>
</dbReference>
<proteinExistence type="inferred from homology"/>
<keyword evidence="3" id="KW-0399">Innate immunity</keyword>
<dbReference type="GO" id="GO:0043123">
    <property type="term" value="P:positive regulation of canonical NF-kappaB signal transduction"/>
    <property type="evidence" value="ECO:0007669"/>
    <property type="project" value="InterPro"/>
</dbReference>
<evidence type="ECO:0000256" key="2">
    <source>
        <dbReference type="ARBA" id="ARBA00022490"/>
    </source>
</evidence>
<dbReference type="FunCoup" id="A0A667Z9T1">
    <property type="interactions" value="863"/>
</dbReference>
<evidence type="ECO:0000256" key="3">
    <source>
        <dbReference type="ARBA" id="ARBA00022588"/>
    </source>
</evidence>
<dbReference type="PANTHER" id="PTHR31266">
    <property type="entry name" value="TRAF-INTERACTING PROTEIN WITH FHA DOMAIN-CONTAINING PROTEIN A FAMILY MEMBER"/>
    <property type="match status" value="1"/>
</dbReference>
<protein>
    <recommendedName>
        <fullName evidence="6">TRAF-interacting protein with FHA domain-containing protein A</fullName>
    </recommendedName>
</protein>
<dbReference type="Ensembl" id="ENSMMDT00005036147.1">
    <property type="protein sequence ID" value="ENSMMDP00005035373.1"/>
    <property type="gene ID" value="ENSMMDG00005016620.1"/>
</dbReference>
<reference evidence="8" key="3">
    <citation type="submission" date="2025-09" db="UniProtKB">
        <authorList>
            <consortium name="Ensembl"/>
        </authorList>
    </citation>
    <scope>IDENTIFICATION</scope>
</reference>
<comment type="subcellular location">
    <subcellularLocation>
        <location evidence="1">Cytoplasm</location>
    </subcellularLocation>
</comment>
<dbReference type="CTD" id="92610"/>
<evidence type="ECO:0000256" key="5">
    <source>
        <dbReference type="ARBA" id="ARBA00038199"/>
    </source>
</evidence>
<gene>
    <name evidence="8" type="primary">tifa</name>
</gene>
<dbReference type="GO" id="GO:0045087">
    <property type="term" value="P:innate immune response"/>
    <property type="evidence" value="ECO:0007669"/>
    <property type="project" value="UniProtKB-KW"/>
</dbReference>
<dbReference type="InterPro" id="IPR000253">
    <property type="entry name" value="FHA_dom"/>
</dbReference>
<keyword evidence="2" id="KW-0963">Cytoplasm</keyword>
<dbReference type="GeneTree" id="ENSGT00940000154589"/>
<evidence type="ECO:0000256" key="1">
    <source>
        <dbReference type="ARBA" id="ARBA00004496"/>
    </source>
</evidence>
<keyword evidence="4" id="KW-0391">Immunity</keyword>
<dbReference type="InterPro" id="IPR008984">
    <property type="entry name" value="SMAD_FHA_dom_sf"/>
</dbReference>
<organism evidence="8 9">
    <name type="scientific">Myripristis murdjan</name>
    <name type="common">pinecone soldierfish</name>
    <dbReference type="NCBI Taxonomy" id="586833"/>
    <lineage>
        <taxon>Eukaryota</taxon>
        <taxon>Metazoa</taxon>
        <taxon>Chordata</taxon>
        <taxon>Craniata</taxon>
        <taxon>Vertebrata</taxon>
        <taxon>Euteleostomi</taxon>
        <taxon>Actinopterygii</taxon>
        <taxon>Neopterygii</taxon>
        <taxon>Teleostei</taxon>
        <taxon>Neoteleostei</taxon>
        <taxon>Acanthomorphata</taxon>
        <taxon>Holocentriformes</taxon>
        <taxon>Holocentridae</taxon>
        <taxon>Myripristis</taxon>
    </lineage>
</organism>
<evidence type="ECO:0000256" key="4">
    <source>
        <dbReference type="ARBA" id="ARBA00022859"/>
    </source>
</evidence>
<dbReference type="InterPro" id="IPR033621">
    <property type="entry name" value="TIFA"/>
</dbReference>
<reference evidence="8" key="1">
    <citation type="submission" date="2019-06" db="EMBL/GenBank/DDBJ databases">
        <authorList>
            <consortium name="Wellcome Sanger Institute Data Sharing"/>
        </authorList>
    </citation>
    <scope>NUCLEOTIDE SEQUENCE [LARGE SCALE GENOMIC DNA]</scope>
</reference>
<evidence type="ECO:0000313" key="8">
    <source>
        <dbReference type="Ensembl" id="ENSMMDP00005035373.1"/>
    </source>
</evidence>
<dbReference type="OrthoDB" id="9893545at2759"/>
<dbReference type="Gene3D" id="2.60.200.20">
    <property type="match status" value="1"/>
</dbReference>
<evidence type="ECO:0000256" key="6">
    <source>
        <dbReference type="ARBA" id="ARBA00040160"/>
    </source>
</evidence>
<dbReference type="RefSeq" id="XP_029932105.1">
    <property type="nucleotide sequence ID" value="XM_030076245.1"/>
</dbReference>
<sequence length="190" mass="21145">MEVSQTIETEEDMLTCLRIKLFSPQQDARAPYRSLPVGERKRLAADDPLRLGRDAQACTFTLADPRVSRKQLAFHAYRTPRSPDLLFTVQNLSQKGRMSVSGLALAYLERADLPDKALIRFGEYEMLVVREPGEAKASFEVAFEVLPVAPSMETGMGAPNVTAVMDSGSCFCELRSHGPLESDETLMCHY</sequence>
<dbReference type="Proteomes" id="UP000472263">
    <property type="component" value="Chromosome 18"/>
</dbReference>
<evidence type="ECO:0000259" key="7">
    <source>
        <dbReference type="Pfam" id="PF00498"/>
    </source>
</evidence>
<dbReference type="GeneID" id="115376571"/>
<dbReference type="GO" id="GO:0005737">
    <property type="term" value="C:cytoplasm"/>
    <property type="evidence" value="ECO:0007669"/>
    <property type="project" value="UniProtKB-SubCell"/>
</dbReference>
<dbReference type="SUPFAM" id="SSF49879">
    <property type="entry name" value="SMAD/FHA domain"/>
    <property type="match status" value="1"/>
</dbReference>
<evidence type="ECO:0000313" key="9">
    <source>
        <dbReference type="Proteomes" id="UP000472263"/>
    </source>
</evidence>
<dbReference type="AlphaFoldDB" id="A0A667Z9T1"/>
<dbReference type="PANTHER" id="PTHR31266:SF2">
    <property type="entry name" value="TRAF-INTERACTING PROTEIN WITH FHA DOMAIN-CONTAINING PROTEIN A"/>
    <property type="match status" value="1"/>
</dbReference>
<name>A0A667Z9T1_9TELE</name>
<comment type="similarity">
    <text evidence="5">Belongs to the TIFA family.</text>
</comment>
<feature type="domain" description="FHA" evidence="7">
    <location>
        <begin position="50"/>
        <end position="122"/>
    </location>
</feature>
<keyword evidence="9" id="KW-1185">Reference proteome</keyword>
<dbReference type="InParanoid" id="A0A667Z9T1"/>